<dbReference type="HOGENOM" id="CLU_048437_0_2_0"/>
<keyword evidence="11" id="KW-0511">Multifunctional enzyme</keyword>
<dbReference type="EMBL" id="CM001376">
    <property type="protein sequence ID" value="EHM12945.1"/>
    <property type="molecule type" value="Genomic_DNA"/>
</dbReference>
<dbReference type="InterPro" id="IPR014729">
    <property type="entry name" value="Rossmann-like_a/b/a_fold"/>
</dbReference>
<dbReference type="GO" id="GO:0009398">
    <property type="term" value="P:FMN biosynthetic process"/>
    <property type="evidence" value="ECO:0007669"/>
    <property type="project" value="UniProtKB-UniRule"/>
</dbReference>
<evidence type="ECO:0000256" key="8">
    <source>
        <dbReference type="ARBA" id="ARBA00022777"/>
    </source>
</evidence>
<keyword evidence="10 14" id="KW-0067">ATP-binding</keyword>
<protein>
    <recommendedName>
        <fullName evidence="14">Riboflavin biosynthesis protein</fullName>
    </recommendedName>
    <domain>
        <recommendedName>
            <fullName evidence="14">Riboflavin kinase</fullName>
            <ecNumber evidence="14">2.7.1.26</ecNumber>
        </recommendedName>
        <alternativeName>
            <fullName evidence="14">Flavokinase</fullName>
        </alternativeName>
    </domain>
    <domain>
        <recommendedName>
            <fullName evidence="14">FMN adenylyltransferase</fullName>
            <ecNumber evidence="14">2.7.7.2</ecNumber>
        </recommendedName>
        <alternativeName>
            <fullName evidence="14">FAD pyrophosphorylase</fullName>
        </alternativeName>
        <alternativeName>
            <fullName evidence="14">FAD synthase</fullName>
        </alternativeName>
    </domain>
</protein>
<keyword evidence="3 14" id="KW-0285">Flavoprotein</keyword>
<keyword evidence="7 14" id="KW-0547">Nucleotide-binding</keyword>
<gene>
    <name evidence="16" type="ORF">JonanDRAFT_0541</name>
</gene>
<proteinExistence type="inferred from homology"/>
<organism evidence="16 17">
    <name type="scientific">Jonquetella anthropi DSM 22815</name>
    <dbReference type="NCBI Taxonomy" id="885272"/>
    <lineage>
        <taxon>Bacteria</taxon>
        <taxon>Thermotogati</taxon>
        <taxon>Synergistota</taxon>
        <taxon>Synergistia</taxon>
        <taxon>Synergistales</taxon>
        <taxon>Dethiosulfovibrionaceae</taxon>
        <taxon>Jonquetella</taxon>
    </lineage>
</organism>
<evidence type="ECO:0000256" key="9">
    <source>
        <dbReference type="ARBA" id="ARBA00022827"/>
    </source>
</evidence>
<evidence type="ECO:0000313" key="16">
    <source>
        <dbReference type="EMBL" id="EHM12945.1"/>
    </source>
</evidence>
<evidence type="ECO:0000313" key="17">
    <source>
        <dbReference type="Proteomes" id="UP000003806"/>
    </source>
</evidence>
<comment type="similarity">
    <text evidence="14">Belongs to the ribF family.</text>
</comment>
<keyword evidence="5 14" id="KW-0808">Transferase</keyword>
<dbReference type="InterPro" id="IPR023465">
    <property type="entry name" value="Riboflavin_kinase_dom_sf"/>
</dbReference>
<dbReference type="STRING" id="885272.JonanDRAFT_0541"/>
<dbReference type="UniPathway" id="UPA00277">
    <property type="reaction ID" value="UER00407"/>
</dbReference>
<comment type="catalytic activity">
    <reaction evidence="13 14">
        <text>FMN + ATP + H(+) = FAD + diphosphate</text>
        <dbReference type="Rhea" id="RHEA:17237"/>
        <dbReference type="ChEBI" id="CHEBI:15378"/>
        <dbReference type="ChEBI" id="CHEBI:30616"/>
        <dbReference type="ChEBI" id="CHEBI:33019"/>
        <dbReference type="ChEBI" id="CHEBI:57692"/>
        <dbReference type="ChEBI" id="CHEBI:58210"/>
        <dbReference type="EC" id="2.7.7.2"/>
    </reaction>
</comment>
<dbReference type="OrthoDB" id="9803667at2"/>
<dbReference type="InterPro" id="IPR015864">
    <property type="entry name" value="FAD_synthase"/>
</dbReference>
<dbReference type="CDD" id="cd02064">
    <property type="entry name" value="FAD_synthetase_N"/>
    <property type="match status" value="1"/>
</dbReference>
<evidence type="ECO:0000256" key="4">
    <source>
        <dbReference type="ARBA" id="ARBA00022643"/>
    </source>
</evidence>
<dbReference type="Pfam" id="PF06574">
    <property type="entry name" value="FAD_syn"/>
    <property type="match status" value="1"/>
</dbReference>
<dbReference type="InterPro" id="IPR015865">
    <property type="entry name" value="Riboflavin_kinase_bac/euk"/>
</dbReference>
<keyword evidence="17" id="KW-1185">Reference proteome</keyword>
<evidence type="ECO:0000256" key="13">
    <source>
        <dbReference type="ARBA" id="ARBA00049494"/>
    </source>
</evidence>
<dbReference type="GO" id="GO:0009231">
    <property type="term" value="P:riboflavin biosynthetic process"/>
    <property type="evidence" value="ECO:0007669"/>
    <property type="project" value="InterPro"/>
</dbReference>
<dbReference type="GO" id="GO:0006747">
    <property type="term" value="P:FAD biosynthetic process"/>
    <property type="evidence" value="ECO:0007669"/>
    <property type="project" value="UniProtKB-UniRule"/>
</dbReference>
<dbReference type="SMART" id="SM00904">
    <property type="entry name" value="Flavokinase"/>
    <property type="match status" value="1"/>
</dbReference>
<evidence type="ECO:0000256" key="10">
    <source>
        <dbReference type="ARBA" id="ARBA00022840"/>
    </source>
</evidence>
<evidence type="ECO:0000256" key="2">
    <source>
        <dbReference type="ARBA" id="ARBA00005201"/>
    </source>
</evidence>
<dbReference type="Proteomes" id="UP000003806">
    <property type="component" value="Chromosome"/>
</dbReference>
<evidence type="ECO:0000256" key="1">
    <source>
        <dbReference type="ARBA" id="ARBA00004726"/>
    </source>
</evidence>
<sequence>MIGVIGAFDGYHRGHQALFAAASKMSQQLEKPWRVVTFQPRPRTVLAGAETVLFTDAEMTKLDRWFGLLEPVKLSFDERLRSLPPEAFLEELLRSVHLDGVVVGQDFRFGYRRSGGEAELSRWCSAHRVWLDIVPSVQDPEGQTVSSTRLRKIVASGDVTGARRLLGYGWFASGTVENGQGRGKTLGFPTANMSLPGTKLRPADGVYAGAALVDGHAYAAAISVGINPTFGDVTERRVEAFLLDMEGDLYRRPVDLFFLQRLRPMIRFQNSDELSLQIGRDADRSRELFARLWPALPVPVAAC</sequence>
<dbReference type="GO" id="GO:0005524">
    <property type="term" value="F:ATP binding"/>
    <property type="evidence" value="ECO:0007669"/>
    <property type="project" value="UniProtKB-UniRule"/>
</dbReference>
<dbReference type="SUPFAM" id="SSF82114">
    <property type="entry name" value="Riboflavin kinase-like"/>
    <property type="match status" value="1"/>
</dbReference>
<dbReference type="SUPFAM" id="SSF52374">
    <property type="entry name" value="Nucleotidylyl transferase"/>
    <property type="match status" value="1"/>
</dbReference>
<comment type="pathway">
    <text evidence="2 14">Cofactor biosynthesis; FMN biosynthesis; FMN from riboflavin (ATP route): step 1/1.</text>
</comment>
<comment type="pathway">
    <text evidence="1 14">Cofactor biosynthesis; FAD biosynthesis; FAD from FMN: step 1/1.</text>
</comment>
<evidence type="ECO:0000256" key="12">
    <source>
        <dbReference type="ARBA" id="ARBA00047880"/>
    </source>
</evidence>
<dbReference type="PANTHER" id="PTHR22749:SF6">
    <property type="entry name" value="RIBOFLAVIN KINASE"/>
    <property type="match status" value="1"/>
</dbReference>
<keyword evidence="6 14" id="KW-0548">Nucleotidyltransferase</keyword>
<evidence type="ECO:0000256" key="14">
    <source>
        <dbReference type="PIRNR" id="PIRNR004491"/>
    </source>
</evidence>
<keyword evidence="8 14" id="KW-0418">Kinase</keyword>
<dbReference type="UniPathway" id="UPA00276">
    <property type="reaction ID" value="UER00406"/>
</dbReference>
<dbReference type="PANTHER" id="PTHR22749">
    <property type="entry name" value="RIBOFLAVIN KINASE/FMN ADENYLYLTRANSFERASE"/>
    <property type="match status" value="1"/>
</dbReference>
<accession>H0UJT6</accession>
<evidence type="ECO:0000259" key="15">
    <source>
        <dbReference type="SMART" id="SM00904"/>
    </source>
</evidence>
<feature type="domain" description="Riboflavin kinase" evidence="15">
    <location>
        <begin position="165"/>
        <end position="290"/>
    </location>
</feature>
<dbReference type="GO" id="GO:0003919">
    <property type="term" value="F:FMN adenylyltransferase activity"/>
    <property type="evidence" value="ECO:0007669"/>
    <property type="project" value="UniProtKB-UniRule"/>
</dbReference>
<keyword evidence="4 14" id="KW-0288">FMN</keyword>
<dbReference type="InterPro" id="IPR002606">
    <property type="entry name" value="Riboflavin_kinase_bac"/>
</dbReference>
<reference evidence="16 17" key="1">
    <citation type="submission" date="2011-11" db="EMBL/GenBank/DDBJ databases">
        <title>The Noncontiguous Finished genome of Jonquetella anthropi DSM 22815.</title>
        <authorList>
            <consortium name="US DOE Joint Genome Institute (JGI-PGF)"/>
            <person name="Lucas S."/>
            <person name="Copeland A."/>
            <person name="Lapidus A."/>
            <person name="Glavina del Rio T."/>
            <person name="Dalin E."/>
            <person name="Tice H."/>
            <person name="Bruce D."/>
            <person name="Goodwin L."/>
            <person name="Pitluck S."/>
            <person name="Peters L."/>
            <person name="Mikhailova N."/>
            <person name="Held B."/>
            <person name="Kyrpides N."/>
            <person name="Mavromatis K."/>
            <person name="Ivanova N."/>
            <person name="Markowitz V."/>
            <person name="Cheng J.-F."/>
            <person name="Hugenholtz P."/>
            <person name="Woyke T."/>
            <person name="Wu D."/>
            <person name="Gronow S."/>
            <person name="Wellnitz S."/>
            <person name="Brambilla E."/>
            <person name="Klenk H.-P."/>
            <person name="Eisen J.A."/>
        </authorList>
    </citation>
    <scope>NUCLEOTIDE SEQUENCE [LARGE SCALE GENOMIC DNA]</scope>
    <source>
        <strain evidence="16 17">DSM 22815</strain>
    </source>
</reference>
<dbReference type="InterPro" id="IPR023468">
    <property type="entry name" value="Riboflavin_kinase"/>
</dbReference>
<dbReference type="NCBIfam" id="TIGR00083">
    <property type="entry name" value="ribF"/>
    <property type="match status" value="1"/>
</dbReference>
<dbReference type="eggNOG" id="COG0196">
    <property type="taxonomic scope" value="Bacteria"/>
</dbReference>
<dbReference type="Pfam" id="PF01687">
    <property type="entry name" value="Flavokinase"/>
    <property type="match status" value="1"/>
</dbReference>
<evidence type="ECO:0000256" key="7">
    <source>
        <dbReference type="ARBA" id="ARBA00022741"/>
    </source>
</evidence>
<dbReference type="Gene3D" id="3.40.50.620">
    <property type="entry name" value="HUPs"/>
    <property type="match status" value="1"/>
</dbReference>
<dbReference type="PIRSF" id="PIRSF004491">
    <property type="entry name" value="FAD_Synth"/>
    <property type="match status" value="1"/>
</dbReference>
<dbReference type="EC" id="2.7.1.26" evidence="14"/>
<dbReference type="AlphaFoldDB" id="H0UJT6"/>
<evidence type="ECO:0000256" key="5">
    <source>
        <dbReference type="ARBA" id="ARBA00022679"/>
    </source>
</evidence>
<name>H0UJT6_9BACT</name>
<dbReference type="GO" id="GO:0008531">
    <property type="term" value="F:riboflavin kinase activity"/>
    <property type="evidence" value="ECO:0007669"/>
    <property type="project" value="UniProtKB-UniRule"/>
</dbReference>
<evidence type="ECO:0000256" key="6">
    <source>
        <dbReference type="ARBA" id="ARBA00022695"/>
    </source>
</evidence>
<comment type="catalytic activity">
    <reaction evidence="12 14">
        <text>riboflavin + ATP = FMN + ADP + H(+)</text>
        <dbReference type="Rhea" id="RHEA:14357"/>
        <dbReference type="ChEBI" id="CHEBI:15378"/>
        <dbReference type="ChEBI" id="CHEBI:30616"/>
        <dbReference type="ChEBI" id="CHEBI:57986"/>
        <dbReference type="ChEBI" id="CHEBI:58210"/>
        <dbReference type="ChEBI" id="CHEBI:456216"/>
        <dbReference type="EC" id="2.7.1.26"/>
    </reaction>
</comment>
<dbReference type="Gene3D" id="2.40.30.30">
    <property type="entry name" value="Riboflavin kinase-like"/>
    <property type="match status" value="1"/>
</dbReference>
<evidence type="ECO:0000256" key="3">
    <source>
        <dbReference type="ARBA" id="ARBA00022630"/>
    </source>
</evidence>
<dbReference type="EC" id="2.7.7.2" evidence="14"/>
<dbReference type="RefSeq" id="WP_008520589.1">
    <property type="nucleotide sequence ID" value="NZ_CM001376.1"/>
</dbReference>
<keyword evidence="9 14" id="KW-0274">FAD</keyword>
<evidence type="ECO:0000256" key="11">
    <source>
        <dbReference type="ARBA" id="ARBA00023268"/>
    </source>
</evidence>